<sequence length="316" mass="35665">MLPFINAEDLADSKSLLIFLNARGRYHPTTFAPAELEFSHATDISTSLDKVHGKALLYLVENSKDEHRKEDIGYGSVVEFPSRSLVQNVESSGKACRPGKGLEILARQYLILDFLVGCCEFIVHEIPENALLGSIYPILPEPPNLLDQEDKYSGFADAARLSPYRPRIQPDFGRLRHLISTVFETAKDHAWTLWEDLAYFADCLQALMNHRHENILNEKGQTHPSFGSRRLLASSLGKIVKSACMGLVVWENLLQRMTTLENIANSLPELESHTTLLEAYKTSVESVYFHLRCERDNMALTLGVMLTGSRQLRHLL</sequence>
<dbReference type="Proteomes" id="UP000799424">
    <property type="component" value="Unassembled WGS sequence"/>
</dbReference>
<keyword evidence="2" id="KW-1185">Reference proteome</keyword>
<gene>
    <name evidence="1" type="ORF">CC86DRAFT_410898</name>
</gene>
<organism evidence="1 2">
    <name type="scientific">Ophiobolus disseminans</name>
    <dbReference type="NCBI Taxonomy" id="1469910"/>
    <lineage>
        <taxon>Eukaryota</taxon>
        <taxon>Fungi</taxon>
        <taxon>Dikarya</taxon>
        <taxon>Ascomycota</taxon>
        <taxon>Pezizomycotina</taxon>
        <taxon>Dothideomycetes</taxon>
        <taxon>Pleosporomycetidae</taxon>
        <taxon>Pleosporales</taxon>
        <taxon>Pleosporineae</taxon>
        <taxon>Phaeosphaeriaceae</taxon>
        <taxon>Ophiobolus</taxon>
    </lineage>
</organism>
<dbReference type="AlphaFoldDB" id="A0A6A6ZMC1"/>
<dbReference type="PANTHER" id="PTHR40788">
    <property type="entry name" value="CLR5 DOMAIN-CONTAINING PROTEIN-RELATED"/>
    <property type="match status" value="1"/>
</dbReference>
<evidence type="ECO:0000313" key="1">
    <source>
        <dbReference type="EMBL" id="KAF2821819.1"/>
    </source>
</evidence>
<dbReference type="OrthoDB" id="2922289at2759"/>
<dbReference type="EMBL" id="MU006236">
    <property type="protein sequence ID" value="KAF2821819.1"/>
    <property type="molecule type" value="Genomic_DNA"/>
</dbReference>
<protein>
    <submittedName>
        <fullName evidence="1">Uncharacterized protein</fullName>
    </submittedName>
</protein>
<dbReference type="PANTHER" id="PTHR40788:SF2">
    <property type="entry name" value="CLR5 DOMAIN-CONTAINING PROTEIN"/>
    <property type="match status" value="1"/>
</dbReference>
<name>A0A6A6ZMC1_9PLEO</name>
<reference evidence="1" key="1">
    <citation type="journal article" date="2020" name="Stud. Mycol.">
        <title>101 Dothideomycetes genomes: a test case for predicting lifestyles and emergence of pathogens.</title>
        <authorList>
            <person name="Haridas S."/>
            <person name="Albert R."/>
            <person name="Binder M."/>
            <person name="Bloem J."/>
            <person name="Labutti K."/>
            <person name="Salamov A."/>
            <person name="Andreopoulos B."/>
            <person name="Baker S."/>
            <person name="Barry K."/>
            <person name="Bills G."/>
            <person name="Bluhm B."/>
            <person name="Cannon C."/>
            <person name="Castanera R."/>
            <person name="Culley D."/>
            <person name="Daum C."/>
            <person name="Ezra D."/>
            <person name="Gonzalez J."/>
            <person name="Henrissat B."/>
            <person name="Kuo A."/>
            <person name="Liang C."/>
            <person name="Lipzen A."/>
            <person name="Lutzoni F."/>
            <person name="Magnuson J."/>
            <person name="Mondo S."/>
            <person name="Nolan M."/>
            <person name="Ohm R."/>
            <person name="Pangilinan J."/>
            <person name="Park H.-J."/>
            <person name="Ramirez L."/>
            <person name="Alfaro M."/>
            <person name="Sun H."/>
            <person name="Tritt A."/>
            <person name="Yoshinaga Y."/>
            <person name="Zwiers L.-H."/>
            <person name="Turgeon B."/>
            <person name="Goodwin S."/>
            <person name="Spatafora J."/>
            <person name="Crous P."/>
            <person name="Grigoriev I."/>
        </authorList>
    </citation>
    <scope>NUCLEOTIDE SEQUENCE</scope>
    <source>
        <strain evidence="1">CBS 113818</strain>
    </source>
</reference>
<accession>A0A6A6ZMC1</accession>
<proteinExistence type="predicted"/>
<evidence type="ECO:0000313" key="2">
    <source>
        <dbReference type="Proteomes" id="UP000799424"/>
    </source>
</evidence>